<sequence>MRRILTSVLLVLAGLGIAVPAGAAPASAPTVRFVSATLVAGGAAADLRYLVDCHSTGYFRLYQEARQSFGERPTFATGHLDLDCTGRPQDVTIRVAEGYGLGLRLGATQTTLLADFLLASGYHGIARENVSHTIRSGPPRNTYSAPGVPTVHLARGTVDRVTNTATVTVVTKCAPGSAKTDAAAFEVYQINGGVIAYGYATLSYACTGAPVVQQVNVTGTTDGSLLHAGPVVAMLHFSWCEPQPEGEPTCTDRYLTDTVRLV</sequence>
<evidence type="ECO:0000313" key="3">
    <source>
        <dbReference type="Proteomes" id="UP001519654"/>
    </source>
</evidence>
<accession>A0ABS5Z3C0</accession>
<keyword evidence="3" id="KW-1185">Reference proteome</keyword>
<organism evidence="2 3">
    <name type="scientific">Paractinoplanes bogorensis</name>
    <dbReference type="NCBI Taxonomy" id="1610840"/>
    <lineage>
        <taxon>Bacteria</taxon>
        <taxon>Bacillati</taxon>
        <taxon>Actinomycetota</taxon>
        <taxon>Actinomycetes</taxon>
        <taxon>Micromonosporales</taxon>
        <taxon>Micromonosporaceae</taxon>
        <taxon>Paractinoplanes</taxon>
    </lineage>
</organism>
<evidence type="ECO:0000313" key="2">
    <source>
        <dbReference type="EMBL" id="MBU2669439.1"/>
    </source>
</evidence>
<feature type="signal peptide" evidence="1">
    <location>
        <begin position="1"/>
        <end position="23"/>
    </location>
</feature>
<dbReference type="RefSeq" id="WP_215794035.1">
    <property type="nucleotide sequence ID" value="NZ_JAHKKG010000014.1"/>
</dbReference>
<dbReference type="EMBL" id="JAHKKG010000014">
    <property type="protein sequence ID" value="MBU2669439.1"/>
    <property type="molecule type" value="Genomic_DNA"/>
</dbReference>
<name>A0ABS5Z3C0_9ACTN</name>
<protein>
    <submittedName>
        <fullName evidence="2">Uncharacterized protein</fullName>
    </submittedName>
</protein>
<dbReference type="Proteomes" id="UP001519654">
    <property type="component" value="Unassembled WGS sequence"/>
</dbReference>
<evidence type="ECO:0000256" key="1">
    <source>
        <dbReference type="SAM" id="SignalP"/>
    </source>
</evidence>
<gene>
    <name evidence="2" type="ORF">KOI35_38595</name>
</gene>
<proteinExistence type="predicted"/>
<reference evidence="2 3" key="1">
    <citation type="submission" date="2021-06" db="EMBL/GenBank/DDBJ databases">
        <title>Actinoplanes lichenicola sp. nov., and Actinoplanes ovalisporus sp. nov., isolated from lichen in Thailand.</title>
        <authorList>
            <person name="Saeng-In P."/>
            <person name="Kanchanasin P."/>
            <person name="Yuki M."/>
            <person name="Kudo T."/>
            <person name="Ohkuma M."/>
            <person name="Phongsopitanun W."/>
            <person name="Tanasupawat S."/>
        </authorList>
    </citation>
    <scope>NUCLEOTIDE SEQUENCE [LARGE SCALE GENOMIC DNA]</scope>
    <source>
        <strain evidence="2 3">NBRC 110975</strain>
    </source>
</reference>
<feature type="chain" id="PRO_5047448403" evidence="1">
    <location>
        <begin position="24"/>
        <end position="262"/>
    </location>
</feature>
<keyword evidence="1" id="KW-0732">Signal</keyword>
<comment type="caution">
    <text evidence="2">The sequence shown here is derived from an EMBL/GenBank/DDBJ whole genome shotgun (WGS) entry which is preliminary data.</text>
</comment>